<feature type="signal peptide" evidence="2">
    <location>
        <begin position="1"/>
        <end position="19"/>
    </location>
</feature>
<evidence type="ECO:0008006" key="5">
    <source>
        <dbReference type="Google" id="ProtNLM"/>
    </source>
</evidence>
<keyword evidence="1" id="KW-0175">Coiled coil</keyword>
<comment type="caution">
    <text evidence="3">The sequence shown here is derived from an EMBL/GenBank/DDBJ whole genome shotgun (WGS) entry which is preliminary data.</text>
</comment>
<feature type="chain" id="PRO_5035821389" description="SXP/RAL-2 family protein Ani s 5-like cation-binding domain-containing protein" evidence="2">
    <location>
        <begin position="20"/>
        <end position="108"/>
    </location>
</feature>
<dbReference type="Proteomes" id="UP000494206">
    <property type="component" value="Unassembled WGS sequence"/>
</dbReference>
<gene>
    <name evidence="3" type="ORF">CBOVIS_LOCUS5499</name>
</gene>
<evidence type="ECO:0000256" key="2">
    <source>
        <dbReference type="SAM" id="SignalP"/>
    </source>
</evidence>
<dbReference type="EMBL" id="CADEPM010000003">
    <property type="protein sequence ID" value="CAB3402967.1"/>
    <property type="molecule type" value="Genomic_DNA"/>
</dbReference>
<protein>
    <recommendedName>
        <fullName evidence="5">SXP/RAL-2 family protein Ani s 5-like cation-binding domain-containing protein</fullName>
    </recommendedName>
</protein>
<proteinExistence type="predicted"/>
<keyword evidence="2" id="KW-0732">Signal</keyword>
<accession>A0A8S1ELI8</accession>
<evidence type="ECO:0000313" key="4">
    <source>
        <dbReference type="Proteomes" id="UP000494206"/>
    </source>
</evidence>
<evidence type="ECO:0000256" key="1">
    <source>
        <dbReference type="SAM" id="Coils"/>
    </source>
</evidence>
<keyword evidence="4" id="KW-1185">Reference proteome</keyword>
<name>A0A8S1ELI8_9PELO</name>
<reference evidence="3 4" key="1">
    <citation type="submission" date="2020-04" db="EMBL/GenBank/DDBJ databases">
        <authorList>
            <person name="Laetsch R D."/>
            <person name="Stevens L."/>
            <person name="Kumar S."/>
            <person name="Blaxter L. M."/>
        </authorList>
    </citation>
    <scope>NUCLEOTIDE SEQUENCE [LARGE SCALE GENOMIC DNA]</scope>
</reference>
<organism evidence="3 4">
    <name type="scientific">Caenorhabditis bovis</name>
    <dbReference type="NCBI Taxonomy" id="2654633"/>
    <lineage>
        <taxon>Eukaryota</taxon>
        <taxon>Metazoa</taxon>
        <taxon>Ecdysozoa</taxon>
        <taxon>Nematoda</taxon>
        <taxon>Chromadorea</taxon>
        <taxon>Rhabditida</taxon>
        <taxon>Rhabditina</taxon>
        <taxon>Rhabditomorpha</taxon>
        <taxon>Rhabditoidea</taxon>
        <taxon>Rhabditidae</taxon>
        <taxon>Peloderinae</taxon>
        <taxon>Caenorhabditis</taxon>
    </lineage>
</organism>
<evidence type="ECO:0000313" key="3">
    <source>
        <dbReference type="EMBL" id="CAB3402967.1"/>
    </source>
</evidence>
<sequence length="108" mass="12489">MRTTAQLLLLLLLFASTLAKPLLGRIVGDEEAKIQKIIHDKEKQLEVLREERVILEEVVENLSREIEETEDRVEQLKSISDSDVVQNFVQNYRDSHSFLPQSSQFRPG</sequence>
<feature type="coiled-coil region" evidence="1">
    <location>
        <begin position="31"/>
        <end position="79"/>
    </location>
</feature>
<dbReference type="AlphaFoldDB" id="A0A8S1ELI8"/>